<reference evidence="2" key="1">
    <citation type="journal article" date="2019" name="Int. J. Syst. Evol. Microbiol.">
        <title>The Global Catalogue of Microorganisms (GCM) 10K type strain sequencing project: providing services to taxonomists for standard genome sequencing and annotation.</title>
        <authorList>
            <consortium name="The Broad Institute Genomics Platform"/>
            <consortium name="The Broad Institute Genome Sequencing Center for Infectious Disease"/>
            <person name="Wu L."/>
            <person name="Ma J."/>
        </authorList>
    </citation>
    <scope>NUCLEOTIDE SEQUENCE [LARGE SCALE GENOMIC DNA]</scope>
    <source>
        <strain evidence="2">TBRC 1276</strain>
    </source>
</reference>
<name>A0ABV8FYU3_9ACTN</name>
<organism evidence="1 2">
    <name type="scientific">Nonomuraea purpurea</name>
    <dbReference type="NCBI Taxonomy" id="1849276"/>
    <lineage>
        <taxon>Bacteria</taxon>
        <taxon>Bacillati</taxon>
        <taxon>Actinomycetota</taxon>
        <taxon>Actinomycetes</taxon>
        <taxon>Streptosporangiales</taxon>
        <taxon>Streptosporangiaceae</taxon>
        <taxon>Nonomuraea</taxon>
    </lineage>
</organism>
<comment type="caution">
    <text evidence="1">The sequence shown here is derived from an EMBL/GenBank/DDBJ whole genome shotgun (WGS) entry which is preliminary data.</text>
</comment>
<dbReference type="EMBL" id="JBHSBI010000001">
    <property type="protein sequence ID" value="MFC4005865.1"/>
    <property type="molecule type" value="Genomic_DNA"/>
</dbReference>
<evidence type="ECO:0000313" key="2">
    <source>
        <dbReference type="Proteomes" id="UP001595851"/>
    </source>
</evidence>
<sequence>MDQMIDEPLERLRTAARRTRELARNRTATGLGHEDADDDVGTINTDAALGFDPFPLLEAFHRNGVRVVVIGQVAGIMHGSTELTGDLDLLWDGTPAHAPALAAAFDSVNAQLTDESGSLVAPHPDVLLRPKAPFTSLGASGDCCTPALPWGTLPVREFLDRAITAVDPDGLEVHYVSREDLIRMRRVIGRPKDLRRADELDSLPAAKGR</sequence>
<dbReference type="Proteomes" id="UP001595851">
    <property type="component" value="Unassembled WGS sequence"/>
</dbReference>
<keyword evidence="2" id="KW-1185">Reference proteome</keyword>
<accession>A0ABV8FYU3</accession>
<evidence type="ECO:0008006" key="3">
    <source>
        <dbReference type="Google" id="ProtNLM"/>
    </source>
</evidence>
<evidence type="ECO:0000313" key="1">
    <source>
        <dbReference type="EMBL" id="MFC4005865.1"/>
    </source>
</evidence>
<dbReference type="RefSeq" id="WP_379526032.1">
    <property type="nucleotide sequence ID" value="NZ_JBHSBI010000001.1"/>
</dbReference>
<gene>
    <name evidence="1" type="ORF">ACFOY2_01430</name>
</gene>
<protein>
    <recommendedName>
        <fullName evidence="3">Nucleotidyltransferase family protein</fullName>
    </recommendedName>
</protein>
<proteinExistence type="predicted"/>